<dbReference type="PANTHER" id="PTHR37479:SF1">
    <property type="entry name" value="CELL DIVISION PROTEIN FTSL"/>
    <property type="match status" value="1"/>
</dbReference>
<evidence type="ECO:0000313" key="10">
    <source>
        <dbReference type="EMBL" id="KAA6186757.1"/>
    </source>
</evidence>
<comment type="subunit">
    <text evidence="8">Part of a complex composed of FtsB, FtsL and FtsQ.</text>
</comment>
<evidence type="ECO:0000256" key="9">
    <source>
        <dbReference type="NCBIfam" id="TIGR02209"/>
    </source>
</evidence>
<keyword evidence="6 8" id="KW-0472">Membrane</keyword>
<dbReference type="GO" id="GO:0032153">
    <property type="term" value="C:cell division site"/>
    <property type="evidence" value="ECO:0007669"/>
    <property type="project" value="UniProtKB-UniRule"/>
</dbReference>
<dbReference type="NCBIfam" id="TIGR02209">
    <property type="entry name" value="ftsL_broad"/>
    <property type="match status" value="1"/>
</dbReference>
<keyword evidence="5 8" id="KW-1133">Transmembrane helix</keyword>
<reference evidence="10 11" key="1">
    <citation type="submission" date="2019-09" db="EMBL/GenBank/DDBJ databases">
        <title>Whole-genome sequence of the purple sulfur bacterium Thiohalocapsa marina DSM 19078.</title>
        <authorList>
            <person name="Kyndt J.A."/>
            <person name="Meyer T.E."/>
        </authorList>
    </citation>
    <scope>NUCLEOTIDE SEQUENCE [LARGE SCALE GENOMIC DNA]</scope>
    <source>
        <strain evidence="10 11">DSM 19078</strain>
    </source>
</reference>
<dbReference type="AlphaFoldDB" id="A0A5M8FPM9"/>
<comment type="function">
    <text evidence="8">Essential cell division protein. May link together the upstream cell division proteins, which are predominantly cytoplasmic, with the downstream cell division proteins, which are predominantly periplasmic.</text>
</comment>
<dbReference type="Pfam" id="PF04999">
    <property type="entry name" value="FtsL"/>
    <property type="match status" value="1"/>
</dbReference>
<evidence type="ECO:0000256" key="6">
    <source>
        <dbReference type="ARBA" id="ARBA00023136"/>
    </source>
</evidence>
<dbReference type="GO" id="GO:0043093">
    <property type="term" value="P:FtsZ-dependent cytokinesis"/>
    <property type="evidence" value="ECO:0007669"/>
    <property type="project" value="UniProtKB-UniRule"/>
</dbReference>
<name>A0A5M8FPM9_9GAMM</name>
<keyword evidence="4 8" id="KW-0812">Transmembrane</keyword>
<evidence type="ECO:0000256" key="8">
    <source>
        <dbReference type="HAMAP-Rule" id="MF_00910"/>
    </source>
</evidence>
<accession>A0A5M8FPM9</accession>
<keyword evidence="11" id="KW-1185">Reference proteome</keyword>
<gene>
    <name evidence="8 10" type="primary">ftsL</name>
    <name evidence="10" type="ORF">F2Q65_04435</name>
</gene>
<dbReference type="PANTHER" id="PTHR37479">
    <property type="entry name" value="CELL DIVISION PROTEIN FTSL"/>
    <property type="match status" value="1"/>
</dbReference>
<dbReference type="InterPro" id="IPR011922">
    <property type="entry name" value="Cell_div_FtsL"/>
</dbReference>
<organism evidence="10 11">
    <name type="scientific">Thiohalocapsa marina</name>
    <dbReference type="NCBI Taxonomy" id="424902"/>
    <lineage>
        <taxon>Bacteria</taxon>
        <taxon>Pseudomonadati</taxon>
        <taxon>Pseudomonadota</taxon>
        <taxon>Gammaproteobacteria</taxon>
        <taxon>Chromatiales</taxon>
        <taxon>Chromatiaceae</taxon>
        <taxon>Thiohalocapsa</taxon>
    </lineage>
</organism>
<evidence type="ECO:0000256" key="7">
    <source>
        <dbReference type="ARBA" id="ARBA00023306"/>
    </source>
</evidence>
<comment type="similarity">
    <text evidence="8">Belongs to the FtsL family.</text>
</comment>
<evidence type="ECO:0000256" key="2">
    <source>
        <dbReference type="ARBA" id="ARBA00022475"/>
    </source>
</evidence>
<keyword evidence="2 8" id="KW-1003">Cell membrane</keyword>
<evidence type="ECO:0000256" key="4">
    <source>
        <dbReference type="ARBA" id="ARBA00022692"/>
    </source>
</evidence>
<evidence type="ECO:0000256" key="1">
    <source>
        <dbReference type="ARBA" id="ARBA00004401"/>
    </source>
</evidence>
<evidence type="ECO:0000313" key="11">
    <source>
        <dbReference type="Proteomes" id="UP000322981"/>
    </source>
</evidence>
<keyword evidence="3 8" id="KW-0132">Cell division</keyword>
<dbReference type="Proteomes" id="UP000322981">
    <property type="component" value="Unassembled WGS sequence"/>
</dbReference>
<proteinExistence type="inferred from homology"/>
<dbReference type="EMBL" id="VWXX01000004">
    <property type="protein sequence ID" value="KAA6186757.1"/>
    <property type="molecule type" value="Genomic_DNA"/>
</dbReference>
<dbReference type="GO" id="GO:0005886">
    <property type="term" value="C:plasma membrane"/>
    <property type="evidence" value="ECO:0007669"/>
    <property type="project" value="UniProtKB-SubCell"/>
</dbReference>
<sequence length="105" mass="11549">MTRARVLGLLTLGLAVIGSAMAVVHVKYLTRGEFGVLQQVRAERDALDVEWGRLQIEEAALTSHTRIEDNARTKLDMYLPGSGEVRVVEVRASGSEQGWGQSDVR</sequence>
<dbReference type="HAMAP" id="MF_00910">
    <property type="entry name" value="FtsL"/>
    <property type="match status" value="1"/>
</dbReference>
<evidence type="ECO:0000256" key="5">
    <source>
        <dbReference type="ARBA" id="ARBA00022989"/>
    </source>
</evidence>
<protein>
    <recommendedName>
        <fullName evidence="8 9">Cell division protein FtsL</fullName>
    </recommendedName>
</protein>
<keyword evidence="7 8" id="KW-0131">Cell cycle</keyword>
<evidence type="ECO:0000256" key="3">
    <source>
        <dbReference type="ARBA" id="ARBA00022618"/>
    </source>
</evidence>
<keyword evidence="8" id="KW-0997">Cell inner membrane</keyword>
<dbReference type="OrthoDB" id="5298556at2"/>
<comment type="subcellular location">
    <subcellularLocation>
        <location evidence="8">Cell inner membrane</location>
        <topology evidence="8">Single-pass type II membrane protein</topology>
    </subcellularLocation>
    <subcellularLocation>
        <location evidence="1">Cell membrane</location>
        <topology evidence="1">Single-pass type II membrane protein</topology>
    </subcellularLocation>
    <text evidence="8">Localizes to the division septum where it forms a ring structure.</text>
</comment>
<comment type="caution">
    <text evidence="10">The sequence shown here is derived from an EMBL/GenBank/DDBJ whole genome shotgun (WGS) entry which is preliminary data.</text>
</comment>